<name>A0A0C7R8S7_PARSO</name>
<dbReference type="InterPro" id="IPR024300">
    <property type="entry name" value="SipL_SPOCS_dom"/>
</dbReference>
<dbReference type="InterPro" id="IPR036779">
    <property type="entry name" value="LysM_dom_sf"/>
</dbReference>
<dbReference type="InterPro" id="IPR018392">
    <property type="entry name" value="LysM"/>
</dbReference>
<dbReference type="AlphaFoldDB" id="A0A0C7R8S7"/>
<dbReference type="PROSITE" id="PS51782">
    <property type="entry name" value="LYSM"/>
    <property type="match status" value="1"/>
</dbReference>
<protein>
    <submittedName>
        <fullName evidence="2">Cell wall hydrolase</fullName>
    </submittedName>
</protein>
<dbReference type="SUPFAM" id="SSF54106">
    <property type="entry name" value="LysM domain"/>
    <property type="match status" value="1"/>
</dbReference>
<dbReference type="GO" id="GO:0016787">
    <property type="term" value="F:hydrolase activity"/>
    <property type="evidence" value="ECO:0007669"/>
    <property type="project" value="UniProtKB-KW"/>
</dbReference>
<dbReference type="Gene3D" id="3.10.350.10">
    <property type="entry name" value="LysM domain"/>
    <property type="match status" value="1"/>
</dbReference>
<dbReference type="CDD" id="cd00118">
    <property type="entry name" value="LysM"/>
    <property type="match status" value="1"/>
</dbReference>
<dbReference type="OrthoDB" id="9779340at2"/>
<dbReference type="SMART" id="SM00257">
    <property type="entry name" value="LysM"/>
    <property type="match status" value="1"/>
</dbReference>
<evidence type="ECO:0000259" key="1">
    <source>
        <dbReference type="PROSITE" id="PS51782"/>
    </source>
</evidence>
<proteinExistence type="predicted"/>
<feature type="domain" description="LysM" evidence="1">
    <location>
        <begin position="464"/>
        <end position="508"/>
    </location>
</feature>
<evidence type="ECO:0000313" key="2">
    <source>
        <dbReference type="EMBL" id="CEQ05350.1"/>
    </source>
</evidence>
<dbReference type="EMBL" id="CEKZ01000025">
    <property type="protein sequence ID" value="CEQ05350.1"/>
    <property type="molecule type" value="Genomic_DNA"/>
</dbReference>
<gene>
    <name evidence="2" type="ORF">R28058_30551</name>
</gene>
<dbReference type="RefSeq" id="WP_055343164.1">
    <property type="nucleotide sequence ID" value="NZ_CEKZ01000025.1"/>
</dbReference>
<evidence type="ECO:0000313" key="3">
    <source>
        <dbReference type="Proteomes" id="UP000049127"/>
    </source>
</evidence>
<reference evidence="2 3" key="1">
    <citation type="submission" date="2015-01" db="EMBL/GenBank/DDBJ databases">
        <authorList>
            <person name="Aslett A.Martin."/>
            <person name="De Silva Nishadi"/>
        </authorList>
    </citation>
    <scope>NUCLEOTIDE SEQUENCE [LARGE SCALE GENOMIC DNA]</scope>
    <source>
        <strain evidence="2 3">R28058</strain>
    </source>
</reference>
<dbReference type="Pfam" id="PF01476">
    <property type="entry name" value="LysM"/>
    <property type="match status" value="1"/>
</dbReference>
<dbReference type="Proteomes" id="UP000049127">
    <property type="component" value="Unassembled WGS sequence"/>
</dbReference>
<organism evidence="2 3">
    <name type="scientific">Paraclostridium sordellii</name>
    <name type="common">Clostridium sordellii</name>
    <dbReference type="NCBI Taxonomy" id="1505"/>
    <lineage>
        <taxon>Bacteria</taxon>
        <taxon>Bacillati</taxon>
        <taxon>Bacillota</taxon>
        <taxon>Clostridia</taxon>
        <taxon>Peptostreptococcales</taxon>
        <taxon>Peptostreptococcaceae</taxon>
        <taxon>Paraclostridium</taxon>
    </lineage>
</organism>
<dbReference type="Pfam" id="PF12673">
    <property type="entry name" value="SipL"/>
    <property type="match status" value="3"/>
</dbReference>
<keyword evidence="2" id="KW-0378">Hydrolase</keyword>
<accession>A0A0C7R8S7</accession>
<sequence length="516" mass="59064">MNLIKDILQVDNRIDFGRFQTFIETEAVVSDKKEDVYEIIKTEGYIALKKQEVLDGKIILRGNFNYNVIYLTEDKNTISNMEGRIEINEVIEKDNIVADMENMLFYDVEHIDCTVVNERKIRVGALLNIRGSLFEKNTIDIIKDISQVDSVQKHRKEVQFEDIVGIEKSESVIRDTINISTEDIASIVSIEPRIKLKETRVSDNKVIVGGVLDLNPIAYTYEGELVELDRVGLDFTQFIEVPGVCEGMKEEAMVEIVDLNYVFKKNDETNTGSLEVDCTARAKVKVSEDITREVLQDAYSPDRNLKFESRNVELNKVINSGSEFFNIRDTIKNNSDDIQIKDIVSVDSNIIVENSLLEDNRNIIEGILLVDILYTPVEGLRPVYRLTEEIPFTHDIEVENIKDTTNAFNNVNIDRIEFDLNRDQIDVTVKVRRYCEVLDKKKDSFIIKGEDQGPVDLSQRPSITLYIAREGDKLWNIAKKYNTTIDDIAEINEIKADEQLTAGQCLIIEKKTLIEA</sequence>